<dbReference type="PANTHER" id="PTHR30576:SF10">
    <property type="entry name" value="SLL5057 PROTEIN"/>
    <property type="match status" value="1"/>
</dbReference>
<keyword evidence="2" id="KW-0472">Membrane</keyword>
<gene>
    <name evidence="4" type="ORF">US96_C0008G0020</name>
</gene>
<dbReference type="InterPro" id="IPR003362">
    <property type="entry name" value="Bact_transf"/>
</dbReference>
<dbReference type="Pfam" id="PF02397">
    <property type="entry name" value="Bac_transf"/>
    <property type="match status" value="1"/>
</dbReference>
<evidence type="ECO:0000259" key="3">
    <source>
        <dbReference type="Pfam" id="PF02397"/>
    </source>
</evidence>
<dbReference type="EMBL" id="LBUZ01000008">
    <property type="protein sequence ID" value="KKQ75634.1"/>
    <property type="molecule type" value="Genomic_DNA"/>
</dbReference>
<feature type="transmembrane region" description="Helical" evidence="2">
    <location>
        <begin position="12"/>
        <end position="33"/>
    </location>
</feature>
<dbReference type="PANTHER" id="PTHR30576">
    <property type="entry name" value="COLANIC BIOSYNTHESIS UDP-GLUCOSE LIPID CARRIER TRANSFERASE"/>
    <property type="match status" value="1"/>
</dbReference>
<feature type="domain" description="Bacterial sugar transferase" evidence="3">
    <location>
        <begin position="7"/>
        <end position="207"/>
    </location>
</feature>
<evidence type="ECO:0000256" key="2">
    <source>
        <dbReference type="SAM" id="Phobius"/>
    </source>
</evidence>
<dbReference type="Proteomes" id="UP000034181">
    <property type="component" value="Unassembled WGS sequence"/>
</dbReference>
<keyword evidence="2" id="KW-1133">Transmembrane helix</keyword>
<keyword evidence="2" id="KW-0812">Transmembrane</keyword>
<evidence type="ECO:0000313" key="5">
    <source>
        <dbReference type="Proteomes" id="UP000034181"/>
    </source>
</evidence>
<dbReference type="AlphaFoldDB" id="A0A0G0MPR0"/>
<sequence length="213" mass="24511">MNYEVTKRLIDLVGSFFLLGLFSPILIITAIVIKFTSKGPVFADIPKRVGKDGQLFYPFKFRSMIVNAYELLRSDPKFKKAYEEQQKSGFYKIKNDPRITPIGKFIRKYSIDEMPQLFNVIKGEMSIVGPRPYYTEELDVQQKNYPETKKLVSEVLTAKPGITGFWQVSGRSEVTFDKRIQMDAYYARKKSILLDILILLKTPWVMISGKGAV</sequence>
<comment type="caution">
    <text evidence="4">The sequence shown here is derived from an EMBL/GenBank/DDBJ whole genome shotgun (WGS) entry which is preliminary data.</text>
</comment>
<evidence type="ECO:0000313" key="4">
    <source>
        <dbReference type="EMBL" id="KKQ75634.1"/>
    </source>
</evidence>
<organism evidence="4 5">
    <name type="scientific">Candidatus Woesebacteria bacterium GW2011_GWB1_38_5b</name>
    <dbReference type="NCBI Taxonomy" id="1618569"/>
    <lineage>
        <taxon>Bacteria</taxon>
        <taxon>Candidatus Woeseibacteriota</taxon>
    </lineage>
</organism>
<reference evidence="4 5" key="1">
    <citation type="journal article" date="2015" name="Nature">
        <title>rRNA introns, odd ribosomes, and small enigmatic genomes across a large radiation of phyla.</title>
        <authorList>
            <person name="Brown C.T."/>
            <person name="Hug L.A."/>
            <person name="Thomas B.C."/>
            <person name="Sharon I."/>
            <person name="Castelle C.J."/>
            <person name="Singh A."/>
            <person name="Wilkins M.J."/>
            <person name="Williams K.H."/>
            <person name="Banfield J.F."/>
        </authorList>
    </citation>
    <scope>NUCLEOTIDE SEQUENCE [LARGE SCALE GENOMIC DNA]</scope>
</reference>
<dbReference type="GO" id="GO:0016780">
    <property type="term" value="F:phosphotransferase activity, for other substituted phosphate groups"/>
    <property type="evidence" value="ECO:0007669"/>
    <property type="project" value="TreeGrafter"/>
</dbReference>
<comment type="similarity">
    <text evidence="1">Belongs to the bacterial sugar transferase family.</text>
</comment>
<name>A0A0G0MPR0_9BACT</name>
<accession>A0A0G0MPR0</accession>
<keyword evidence="4" id="KW-0808">Transferase</keyword>
<dbReference type="PATRIC" id="fig|1618569.3.peg.256"/>
<evidence type="ECO:0000256" key="1">
    <source>
        <dbReference type="ARBA" id="ARBA00006464"/>
    </source>
</evidence>
<proteinExistence type="inferred from homology"/>
<protein>
    <submittedName>
        <fullName evidence="4">Undecaprenyl-phosphate galactose phosphotransferase</fullName>
    </submittedName>
</protein>